<feature type="transmembrane region" description="Helical" evidence="6">
    <location>
        <begin position="196"/>
        <end position="215"/>
    </location>
</feature>
<dbReference type="CDD" id="cd11484">
    <property type="entry name" value="SLC-NCS1sbd_CobB-like"/>
    <property type="match status" value="1"/>
</dbReference>
<feature type="transmembrane region" description="Helical" evidence="6">
    <location>
        <begin position="335"/>
        <end position="357"/>
    </location>
</feature>
<gene>
    <name evidence="7" type="ORF">GUR47_28715</name>
</gene>
<dbReference type="Pfam" id="PF02133">
    <property type="entry name" value="Transp_cyt_pur"/>
    <property type="match status" value="1"/>
</dbReference>
<feature type="transmembrane region" description="Helical" evidence="6">
    <location>
        <begin position="286"/>
        <end position="303"/>
    </location>
</feature>
<proteinExistence type="inferred from homology"/>
<evidence type="ECO:0000256" key="1">
    <source>
        <dbReference type="ARBA" id="ARBA00004141"/>
    </source>
</evidence>
<dbReference type="PANTHER" id="PTHR30569">
    <property type="entry name" value="CYTOSINE TRANSPORTER CODB"/>
    <property type="match status" value="1"/>
</dbReference>
<evidence type="ECO:0000313" key="7">
    <source>
        <dbReference type="EMBL" id="NEV90614.1"/>
    </source>
</evidence>
<comment type="subcellular location">
    <subcellularLocation>
        <location evidence="1">Membrane</location>
        <topology evidence="1">Multi-pass membrane protein</topology>
    </subcellularLocation>
</comment>
<dbReference type="InterPro" id="IPR001248">
    <property type="entry name" value="Pur-cyt_permease"/>
</dbReference>
<keyword evidence="3 6" id="KW-0812">Transmembrane</keyword>
<feature type="transmembrane region" description="Helical" evidence="6">
    <location>
        <begin position="95"/>
        <end position="115"/>
    </location>
</feature>
<feature type="transmembrane region" description="Helical" evidence="6">
    <location>
        <begin position="31"/>
        <end position="48"/>
    </location>
</feature>
<keyword evidence="4 6" id="KW-1133">Transmembrane helix</keyword>
<evidence type="ECO:0000256" key="5">
    <source>
        <dbReference type="ARBA" id="ARBA00023136"/>
    </source>
</evidence>
<comment type="caution">
    <text evidence="7">The sequence shown here is derived from an EMBL/GenBank/DDBJ whole genome shotgun (WGS) entry which is preliminary data.</text>
</comment>
<dbReference type="RefSeq" id="WP_164460196.1">
    <property type="nucleotide sequence ID" value="NZ_JAAIFS010000007.1"/>
</dbReference>
<dbReference type="PANTHER" id="PTHR30569:SF0">
    <property type="entry name" value="CYTOSINE PERMEASE"/>
    <property type="match status" value="1"/>
</dbReference>
<feature type="transmembrane region" description="Helical" evidence="6">
    <location>
        <begin position="404"/>
        <end position="424"/>
    </location>
</feature>
<feature type="transmembrane region" description="Helical" evidence="6">
    <location>
        <begin position="127"/>
        <end position="149"/>
    </location>
</feature>
<protein>
    <submittedName>
        <fullName evidence="7">Cytosine permease</fullName>
    </submittedName>
</protein>
<feature type="transmembrane region" description="Helical" evidence="6">
    <location>
        <begin position="310"/>
        <end position="329"/>
    </location>
</feature>
<organism evidence="7">
    <name type="scientific">Streptomyces tendae</name>
    <dbReference type="NCBI Taxonomy" id="1932"/>
    <lineage>
        <taxon>Bacteria</taxon>
        <taxon>Bacillati</taxon>
        <taxon>Actinomycetota</taxon>
        <taxon>Actinomycetes</taxon>
        <taxon>Kitasatosporales</taxon>
        <taxon>Streptomycetaceae</taxon>
        <taxon>Streptomyces</taxon>
    </lineage>
</organism>
<dbReference type="AlphaFoldDB" id="A0A6B3QX19"/>
<dbReference type="Gene3D" id="1.10.4160.10">
    <property type="entry name" value="Hydantoin permease"/>
    <property type="match status" value="1"/>
</dbReference>
<evidence type="ECO:0000256" key="2">
    <source>
        <dbReference type="ARBA" id="ARBA00008974"/>
    </source>
</evidence>
<feature type="transmembrane region" description="Helical" evidence="6">
    <location>
        <begin position="155"/>
        <end position="175"/>
    </location>
</feature>
<comment type="similarity">
    <text evidence="2">Belongs to the purine-cytosine permease (2.A.39) family.</text>
</comment>
<accession>A0A6B3QX19</accession>
<feature type="transmembrane region" description="Helical" evidence="6">
    <location>
        <begin position="55"/>
        <end position="75"/>
    </location>
</feature>
<evidence type="ECO:0000256" key="3">
    <source>
        <dbReference type="ARBA" id="ARBA00022692"/>
    </source>
</evidence>
<evidence type="ECO:0000256" key="6">
    <source>
        <dbReference type="SAM" id="Phobius"/>
    </source>
</evidence>
<name>A0A6B3QX19_STRTE</name>
<dbReference type="GO" id="GO:0015209">
    <property type="term" value="F:cytosine transmembrane transporter activity"/>
    <property type="evidence" value="ECO:0007669"/>
    <property type="project" value="InterPro"/>
</dbReference>
<dbReference type="InterPro" id="IPR030191">
    <property type="entry name" value="CodB"/>
</dbReference>
<feature type="transmembrane region" description="Helical" evidence="6">
    <location>
        <begin position="378"/>
        <end position="398"/>
    </location>
</feature>
<reference evidence="7" key="1">
    <citation type="journal article" date="2020" name="Microorganisms">
        <title>Isolation, Genomic and Metabolomic Characterization of Streptomyces tendae VITAKN with Quorum Sensing Inhibitory Activity from Southern India.</title>
        <authorList>
            <person name="Ishaque N.M."/>
            <person name="Burgsdorf I."/>
            <person name="Limlingan Malit J.J."/>
            <person name="Saha S."/>
            <person name="Teta R."/>
            <person name="Ewe D."/>
            <person name="Kannabiran K."/>
            <person name="Hrouzek P."/>
            <person name="Steindler L."/>
            <person name="Costantino V."/>
            <person name="Saurav K."/>
        </authorList>
    </citation>
    <scope>NUCLEOTIDE SEQUENCE</scope>
    <source>
        <strain evidence="7">VITAKN</strain>
    </source>
</reference>
<keyword evidence="5 6" id="KW-0472">Membrane</keyword>
<evidence type="ECO:0000256" key="4">
    <source>
        <dbReference type="ARBA" id="ARBA00022989"/>
    </source>
</evidence>
<sequence>MASSSGHDDHALARVPQTARFHWFSVATQRFGQLSTLASFLIGATLGFGMTFWNAVLAITLGAVILEVMTVFTGIAGQREGLSTSLLARWTGFGAAGASLIGLAIGISAVGWFGIQNAVSADGLVNLVGVLPSWGWALVVGLAITAIVVHGVGSMAWAAYVTVPAFLLMAGWSITVELSRHDLGALTSAQPAGPSLSLLQGTTIVAGGFIVGAVITPDMSRFNRSGKDVVKQTVVGITVGEYVIGLIGVLLALALRTNDVIAIVTSTSGFLGTLIIVAATIKVNDWNLYAASLGVVTFVDQAFGRRLHRGAVTVVVGVLGSLLGAAGVLDNFTDFLDLLGVLFPPIAGIMIAEYFVARTWRSGLDETRDSGELPATSPMWVPAGLITWAVAAVVGKYVDWGLPSINSIAVAFVLYLAAARLGLVRGVGTAPTRRAVPGTATGTPGVPAA</sequence>
<dbReference type="GO" id="GO:0005886">
    <property type="term" value="C:plasma membrane"/>
    <property type="evidence" value="ECO:0007669"/>
    <property type="project" value="TreeGrafter"/>
</dbReference>
<feature type="transmembrane region" description="Helical" evidence="6">
    <location>
        <begin position="260"/>
        <end position="280"/>
    </location>
</feature>
<feature type="transmembrane region" description="Helical" evidence="6">
    <location>
        <begin position="235"/>
        <end position="253"/>
    </location>
</feature>
<dbReference type="EMBL" id="JAAIFS010000007">
    <property type="protein sequence ID" value="NEV90614.1"/>
    <property type="molecule type" value="Genomic_DNA"/>
</dbReference>